<gene>
    <name evidence="9 11" type="primary">recF</name>
    <name evidence="11" type="ORF">D791_03002</name>
</gene>
<dbReference type="InterPro" id="IPR001238">
    <property type="entry name" value="DNA-binding_RecF"/>
</dbReference>
<dbReference type="InterPro" id="IPR018078">
    <property type="entry name" value="DNA-binding_RecF_CS"/>
</dbReference>
<keyword evidence="9" id="KW-0234">DNA repair</keyword>
<protein>
    <recommendedName>
        <fullName evidence="3 9">DNA replication and repair protein RecF</fullName>
    </recommendedName>
</protein>
<dbReference type="PATRIC" id="fig|1229521.3.peg.3031"/>
<dbReference type="STRING" id="1229521.D791_03002"/>
<keyword evidence="9" id="KW-0227">DNA damage</keyword>
<feature type="domain" description="RecF/RecN/SMC N-terminal" evidence="10">
    <location>
        <begin position="7"/>
        <end position="345"/>
    </location>
</feature>
<evidence type="ECO:0000256" key="6">
    <source>
        <dbReference type="ARBA" id="ARBA00022741"/>
    </source>
</evidence>
<dbReference type="GO" id="GO:0006302">
    <property type="term" value="P:double-strand break repair"/>
    <property type="evidence" value="ECO:0007669"/>
    <property type="project" value="TreeGrafter"/>
</dbReference>
<reference evidence="12" key="1">
    <citation type="submission" date="2012-11" db="EMBL/GenBank/DDBJ databases">
        <authorList>
            <person name="Singh A."/>
            <person name="Pinnaka A.K."/>
            <person name="Vaidya B."/>
        </authorList>
    </citation>
    <scope>NUCLEOTIDE SEQUENCE [LARGE SCALE GENOMIC DNA]</scope>
    <source>
        <strain evidence="12">AK23</strain>
    </source>
</reference>
<sequence>MISSMTLKRIKITNIRNLSQADLTPVSRVNILYGANGSGKTSVLEAIHFLATTRSFRTSQFRHLMSQGAHHALVFARIDPFSEQRLSALGVERDDQGGVKARYDGRTLDSAELAALLPVQVIHSGTFELLDGSPTVRRQFLDWGCFHSESAFITCWRSFKRALKQRNSLLKYGKIDPVQMQVWNREFVEQGQALTDLRDRYIQALIPEFEQILSVLLGDVPIRLGFSAGWDRKRALADMLEENFARDLQHGFTHLGPQRADLRFRLEQKNAADILSRGQKKLVVSALKLAQGSLYRRYSNRPCIYLFDDLPSELDDKHCRLFCDFISQSLDQCFITCVDPDTMTQFWAADIDLSLFHLDSGRLSHKVALGD</sequence>
<evidence type="ECO:0000256" key="7">
    <source>
        <dbReference type="ARBA" id="ARBA00022840"/>
    </source>
</evidence>
<dbReference type="Gene3D" id="3.40.50.300">
    <property type="entry name" value="P-loop containing nucleotide triphosphate hydrolases"/>
    <property type="match status" value="1"/>
</dbReference>
<evidence type="ECO:0000256" key="9">
    <source>
        <dbReference type="HAMAP-Rule" id="MF_00365"/>
    </source>
</evidence>
<dbReference type="GO" id="GO:0009432">
    <property type="term" value="P:SOS response"/>
    <property type="evidence" value="ECO:0007669"/>
    <property type="project" value="UniProtKB-UniRule"/>
</dbReference>
<comment type="subcellular location">
    <subcellularLocation>
        <location evidence="1 9">Cytoplasm</location>
    </subcellularLocation>
</comment>
<dbReference type="GO" id="GO:0005737">
    <property type="term" value="C:cytoplasm"/>
    <property type="evidence" value="ECO:0007669"/>
    <property type="project" value="UniProtKB-SubCell"/>
</dbReference>
<evidence type="ECO:0000259" key="10">
    <source>
        <dbReference type="Pfam" id="PF02463"/>
    </source>
</evidence>
<dbReference type="Pfam" id="PF02463">
    <property type="entry name" value="SMC_N"/>
    <property type="match status" value="1"/>
</dbReference>
<evidence type="ECO:0000256" key="3">
    <source>
        <dbReference type="ARBA" id="ARBA00020170"/>
    </source>
</evidence>
<organism evidence="11 12">
    <name type="scientific">Nitrincola nitratireducens</name>
    <dbReference type="NCBI Taxonomy" id="1229521"/>
    <lineage>
        <taxon>Bacteria</taxon>
        <taxon>Pseudomonadati</taxon>
        <taxon>Pseudomonadota</taxon>
        <taxon>Gammaproteobacteria</taxon>
        <taxon>Oceanospirillales</taxon>
        <taxon>Oceanospirillaceae</taxon>
        <taxon>Nitrincola</taxon>
    </lineage>
</organism>
<dbReference type="InterPro" id="IPR027417">
    <property type="entry name" value="P-loop_NTPase"/>
</dbReference>
<dbReference type="PROSITE" id="PS00617">
    <property type="entry name" value="RECF_1"/>
    <property type="match status" value="1"/>
</dbReference>
<dbReference type="NCBIfam" id="TIGR00611">
    <property type="entry name" value="recf"/>
    <property type="match status" value="1"/>
</dbReference>
<accession>W9USG3</accession>
<dbReference type="GO" id="GO:0006260">
    <property type="term" value="P:DNA replication"/>
    <property type="evidence" value="ECO:0007669"/>
    <property type="project" value="UniProtKB-UniRule"/>
</dbReference>
<dbReference type="HAMAP" id="MF_00365">
    <property type="entry name" value="RecF"/>
    <property type="match status" value="1"/>
</dbReference>
<dbReference type="Gene3D" id="1.20.1050.90">
    <property type="entry name" value="RecF/RecN/SMC, N-terminal domain"/>
    <property type="match status" value="1"/>
</dbReference>
<dbReference type="GO" id="GO:0000731">
    <property type="term" value="P:DNA synthesis involved in DNA repair"/>
    <property type="evidence" value="ECO:0007669"/>
    <property type="project" value="TreeGrafter"/>
</dbReference>
<evidence type="ECO:0000256" key="1">
    <source>
        <dbReference type="ARBA" id="ARBA00004496"/>
    </source>
</evidence>
<evidence type="ECO:0000256" key="2">
    <source>
        <dbReference type="ARBA" id="ARBA00008016"/>
    </source>
</evidence>
<dbReference type="InterPro" id="IPR003395">
    <property type="entry name" value="RecF/RecN/SMC_N"/>
</dbReference>
<dbReference type="SUPFAM" id="SSF52540">
    <property type="entry name" value="P-loop containing nucleoside triphosphate hydrolases"/>
    <property type="match status" value="1"/>
</dbReference>
<evidence type="ECO:0000256" key="8">
    <source>
        <dbReference type="ARBA" id="ARBA00023125"/>
    </source>
</evidence>
<reference evidence="11 12" key="2">
    <citation type="journal article" date="2015" name="Syst. Appl. Microbiol.">
        <title>Nitrincola nitratireducens sp. nov. isolated from a haloalkaline crater lake.</title>
        <authorList>
            <person name="Singh A."/>
            <person name="Vaidya B."/>
            <person name="Tanuku N.R."/>
            <person name="Pinnaka A.K."/>
        </authorList>
    </citation>
    <scope>NUCLEOTIDE SEQUENCE [LARGE SCALE GENOMIC DNA]</scope>
    <source>
        <strain evidence="11 12">AK23</strain>
    </source>
</reference>
<keyword evidence="8 9" id="KW-0238">DNA-binding</keyword>
<feature type="binding site" evidence="9">
    <location>
        <begin position="34"/>
        <end position="41"/>
    </location>
    <ligand>
        <name>ATP</name>
        <dbReference type="ChEBI" id="CHEBI:30616"/>
    </ligand>
</feature>
<dbReference type="PANTHER" id="PTHR32182:SF0">
    <property type="entry name" value="DNA REPLICATION AND REPAIR PROTEIN RECF"/>
    <property type="match status" value="1"/>
</dbReference>
<keyword evidence="9" id="KW-0742">SOS response</keyword>
<evidence type="ECO:0000313" key="12">
    <source>
        <dbReference type="Proteomes" id="UP000019464"/>
    </source>
</evidence>
<keyword evidence="7 9" id="KW-0067">ATP-binding</keyword>
<keyword evidence="5 9" id="KW-0235">DNA replication</keyword>
<dbReference type="Proteomes" id="UP000019464">
    <property type="component" value="Unassembled WGS sequence"/>
</dbReference>
<evidence type="ECO:0000313" key="11">
    <source>
        <dbReference type="EMBL" id="EXJ10029.1"/>
    </source>
</evidence>
<comment type="function">
    <text evidence="9">The RecF protein is involved in DNA metabolism; it is required for DNA replication and normal SOS inducibility. RecF binds preferentially to single-stranded, linear DNA. It also seems to bind ATP.</text>
</comment>
<keyword evidence="6 9" id="KW-0547">Nucleotide-binding</keyword>
<dbReference type="PANTHER" id="PTHR32182">
    <property type="entry name" value="DNA REPLICATION AND REPAIR PROTEIN RECF"/>
    <property type="match status" value="1"/>
</dbReference>
<dbReference type="GO" id="GO:0003697">
    <property type="term" value="F:single-stranded DNA binding"/>
    <property type="evidence" value="ECO:0007669"/>
    <property type="project" value="UniProtKB-UniRule"/>
</dbReference>
<evidence type="ECO:0000256" key="4">
    <source>
        <dbReference type="ARBA" id="ARBA00022490"/>
    </source>
</evidence>
<comment type="similarity">
    <text evidence="2 9">Belongs to the RecF family.</text>
</comment>
<evidence type="ECO:0000256" key="5">
    <source>
        <dbReference type="ARBA" id="ARBA00022705"/>
    </source>
</evidence>
<keyword evidence="12" id="KW-1185">Reference proteome</keyword>
<proteinExistence type="inferred from homology"/>
<name>W9USG3_9GAMM</name>
<dbReference type="InterPro" id="IPR042174">
    <property type="entry name" value="RecF_2"/>
</dbReference>
<dbReference type="AlphaFoldDB" id="W9USG3"/>
<keyword evidence="4 9" id="KW-0963">Cytoplasm</keyword>
<dbReference type="GO" id="GO:0005524">
    <property type="term" value="F:ATP binding"/>
    <property type="evidence" value="ECO:0007669"/>
    <property type="project" value="UniProtKB-UniRule"/>
</dbReference>
<comment type="caution">
    <text evidence="11">The sequence shown here is derived from an EMBL/GenBank/DDBJ whole genome shotgun (WGS) entry which is preliminary data.</text>
</comment>
<dbReference type="EMBL" id="AONB01000017">
    <property type="protein sequence ID" value="EXJ10029.1"/>
    <property type="molecule type" value="Genomic_DNA"/>
</dbReference>